<dbReference type="STRING" id="1122949.GCA_000378725_00033"/>
<dbReference type="GO" id="GO:0004844">
    <property type="term" value="F:uracil DNA N-glycosylase activity"/>
    <property type="evidence" value="ECO:0007669"/>
    <property type="project" value="UniProtKB-UniRule"/>
</dbReference>
<feature type="domain" description="Uracil-DNA glycosylase-like" evidence="12">
    <location>
        <begin position="49"/>
        <end position="209"/>
    </location>
</feature>
<dbReference type="NCBIfam" id="TIGR00628">
    <property type="entry name" value="ung"/>
    <property type="match status" value="1"/>
</dbReference>
<dbReference type="SUPFAM" id="SSF52141">
    <property type="entry name" value="Uracil-DNA glycosylase-like"/>
    <property type="match status" value="1"/>
</dbReference>
<comment type="similarity">
    <text evidence="3 9 11">Belongs to the uracil-DNA glycosylase (UDG) superfamily. UNG family.</text>
</comment>
<dbReference type="PANTHER" id="PTHR11264">
    <property type="entry name" value="URACIL-DNA GLYCOSYLASE"/>
    <property type="match status" value="1"/>
</dbReference>
<dbReference type="PROSITE" id="PS00130">
    <property type="entry name" value="U_DNA_GLYCOSYLASE"/>
    <property type="match status" value="1"/>
</dbReference>
<dbReference type="InterPro" id="IPR036895">
    <property type="entry name" value="Uracil-DNA_glycosylase-like_sf"/>
</dbReference>
<evidence type="ECO:0000256" key="2">
    <source>
        <dbReference type="ARBA" id="ARBA00002631"/>
    </source>
</evidence>
<dbReference type="AlphaFoldDB" id="A0A379C732"/>
<name>A0A379C732_9FIRM</name>
<dbReference type="EC" id="3.2.2.27" evidence="4 9"/>
<evidence type="ECO:0000259" key="12">
    <source>
        <dbReference type="SMART" id="SM00986"/>
    </source>
</evidence>
<keyword evidence="6 9" id="KW-0227">DNA damage</keyword>
<evidence type="ECO:0000256" key="7">
    <source>
        <dbReference type="ARBA" id="ARBA00022801"/>
    </source>
</evidence>
<organism evidence="13 14">
    <name type="scientific">Peptoniphilus lacrimalis</name>
    <dbReference type="NCBI Taxonomy" id="33031"/>
    <lineage>
        <taxon>Bacteria</taxon>
        <taxon>Bacillati</taxon>
        <taxon>Bacillota</taxon>
        <taxon>Tissierellia</taxon>
        <taxon>Tissierellales</taxon>
        <taxon>Peptoniphilaceae</taxon>
        <taxon>Peptoniphilus</taxon>
    </lineage>
</organism>
<dbReference type="NCBIfam" id="NF003591">
    <property type="entry name" value="PRK05254.1-4"/>
    <property type="match status" value="1"/>
</dbReference>
<evidence type="ECO:0000256" key="3">
    <source>
        <dbReference type="ARBA" id="ARBA00008184"/>
    </source>
</evidence>
<comment type="catalytic activity">
    <reaction evidence="1 9 11">
        <text>Hydrolyzes single-stranded DNA or mismatched double-stranded DNA and polynucleotides, releasing free uracil.</text>
        <dbReference type="EC" id="3.2.2.27"/>
    </reaction>
</comment>
<evidence type="ECO:0000256" key="10">
    <source>
        <dbReference type="PROSITE-ProRule" id="PRU10072"/>
    </source>
</evidence>
<dbReference type="Proteomes" id="UP000255517">
    <property type="component" value="Unassembled WGS sequence"/>
</dbReference>
<dbReference type="NCBIfam" id="NF003588">
    <property type="entry name" value="PRK05254.1-1"/>
    <property type="match status" value="1"/>
</dbReference>
<evidence type="ECO:0000313" key="14">
    <source>
        <dbReference type="Proteomes" id="UP000255517"/>
    </source>
</evidence>
<dbReference type="EMBL" id="UGSZ01000001">
    <property type="protein sequence ID" value="SUB57929.1"/>
    <property type="molecule type" value="Genomic_DNA"/>
</dbReference>
<dbReference type="PANTHER" id="PTHR11264:SF0">
    <property type="entry name" value="URACIL-DNA GLYCOSYLASE"/>
    <property type="match status" value="1"/>
</dbReference>
<dbReference type="NCBIfam" id="NF003589">
    <property type="entry name" value="PRK05254.1-2"/>
    <property type="match status" value="1"/>
</dbReference>
<evidence type="ECO:0000256" key="6">
    <source>
        <dbReference type="ARBA" id="ARBA00022763"/>
    </source>
</evidence>
<protein>
    <recommendedName>
        <fullName evidence="5 9">Uracil-DNA glycosylase</fullName>
        <shortName evidence="9">UDG</shortName>
        <ecNumber evidence="4 9">3.2.2.27</ecNumber>
    </recommendedName>
</protein>
<dbReference type="Pfam" id="PF03167">
    <property type="entry name" value="UDG"/>
    <property type="match status" value="1"/>
</dbReference>
<feature type="active site" description="Proton acceptor" evidence="9 10">
    <location>
        <position position="64"/>
    </location>
</feature>
<dbReference type="SMART" id="SM00986">
    <property type="entry name" value="UDG"/>
    <property type="match status" value="1"/>
</dbReference>
<dbReference type="HAMAP" id="MF_00148">
    <property type="entry name" value="UDG"/>
    <property type="match status" value="1"/>
</dbReference>
<keyword evidence="13" id="KW-0326">Glycosidase</keyword>
<dbReference type="CDD" id="cd10027">
    <property type="entry name" value="UDG-F1-like"/>
    <property type="match status" value="1"/>
</dbReference>
<dbReference type="Gene3D" id="3.40.470.10">
    <property type="entry name" value="Uracil-DNA glycosylase-like domain"/>
    <property type="match status" value="1"/>
</dbReference>
<accession>A0A379C732</accession>
<comment type="function">
    <text evidence="2 9 11">Excises uracil residues from the DNA which can arise as a result of misincorporation of dUMP residues by DNA polymerase or due to deamination of cytosine.</text>
</comment>
<evidence type="ECO:0000256" key="4">
    <source>
        <dbReference type="ARBA" id="ARBA00012030"/>
    </source>
</evidence>
<comment type="subcellular location">
    <subcellularLocation>
        <location evidence="9">Cytoplasm</location>
    </subcellularLocation>
</comment>
<keyword evidence="8 9" id="KW-0234">DNA repair</keyword>
<dbReference type="InterPro" id="IPR005122">
    <property type="entry name" value="Uracil-DNA_glycosylase-like"/>
</dbReference>
<dbReference type="RefSeq" id="WP_019034124.1">
    <property type="nucleotide sequence ID" value="NZ_JASOSY010000002.1"/>
</dbReference>
<dbReference type="GO" id="GO:0097510">
    <property type="term" value="P:base-excision repair, AP site formation via deaminated base removal"/>
    <property type="evidence" value="ECO:0007669"/>
    <property type="project" value="TreeGrafter"/>
</dbReference>
<evidence type="ECO:0000256" key="8">
    <source>
        <dbReference type="ARBA" id="ARBA00023204"/>
    </source>
</evidence>
<evidence type="ECO:0000256" key="9">
    <source>
        <dbReference type="HAMAP-Rule" id="MF_00148"/>
    </source>
</evidence>
<dbReference type="GO" id="GO:0005737">
    <property type="term" value="C:cytoplasm"/>
    <property type="evidence" value="ECO:0007669"/>
    <property type="project" value="UniProtKB-SubCell"/>
</dbReference>
<dbReference type="InterPro" id="IPR002043">
    <property type="entry name" value="UDG_fam1"/>
</dbReference>
<proteinExistence type="inferred from homology"/>
<evidence type="ECO:0000313" key="13">
    <source>
        <dbReference type="EMBL" id="SUB57929.1"/>
    </source>
</evidence>
<dbReference type="NCBIfam" id="NF003592">
    <property type="entry name" value="PRK05254.1-5"/>
    <property type="match status" value="1"/>
</dbReference>
<sequence>MDFLKNDWQELLKDEFQKDYYKNLRELLINEYKNYQIYPKASDIFNAFNYTSYKDLKVLILGQDPYHNPNQAHGLAFSVNKGIKVPPSLVNIYKELHDDLGIGPFKDGYLKSWTQEGIMLLNTTLTVRKNAPMSHSKIGWEIFTDRVIEIIDEKKEPVVFILWGAHARSKKKLIKNKNHLVIEGPHPSPLSAHRGFFGSKPFSRANKFLMERGIDSPSWEVK</sequence>
<evidence type="ECO:0000256" key="11">
    <source>
        <dbReference type="RuleBase" id="RU003780"/>
    </source>
</evidence>
<dbReference type="InterPro" id="IPR018085">
    <property type="entry name" value="Ura-DNA_Glyclase_AS"/>
</dbReference>
<dbReference type="FunFam" id="3.40.470.10:FF:000001">
    <property type="entry name" value="Uracil-DNA glycosylase"/>
    <property type="match status" value="1"/>
</dbReference>
<evidence type="ECO:0000256" key="1">
    <source>
        <dbReference type="ARBA" id="ARBA00001400"/>
    </source>
</evidence>
<reference evidence="13 14" key="1">
    <citation type="submission" date="2018-06" db="EMBL/GenBank/DDBJ databases">
        <authorList>
            <consortium name="Pathogen Informatics"/>
            <person name="Doyle S."/>
        </authorList>
    </citation>
    <scope>NUCLEOTIDE SEQUENCE [LARGE SCALE GENOMIC DNA]</scope>
    <source>
        <strain evidence="13 14">NCTC13149</strain>
    </source>
</reference>
<keyword evidence="9" id="KW-0963">Cytoplasm</keyword>
<evidence type="ECO:0000256" key="5">
    <source>
        <dbReference type="ARBA" id="ARBA00018429"/>
    </source>
</evidence>
<dbReference type="OrthoDB" id="9804372at2"/>
<dbReference type="SMART" id="SM00987">
    <property type="entry name" value="UreE_C"/>
    <property type="match status" value="1"/>
</dbReference>
<keyword evidence="7 9" id="KW-0378">Hydrolase</keyword>
<gene>
    <name evidence="9 13" type="primary">ung</name>
    <name evidence="13" type="ORF">NCTC13149_01791</name>
</gene>